<dbReference type="Pfam" id="PF19797">
    <property type="entry name" value="DUF6281"/>
    <property type="match status" value="1"/>
</dbReference>
<keyword evidence="4" id="KW-1185">Reference proteome</keyword>
<evidence type="ECO:0000256" key="2">
    <source>
        <dbReference type="SAM" id="SignalP"/>
    </source>
</evidence>
<proteinExistence type="predicted"/>
<evidence type="ECO:0000313" key="4">
    <source>
        <dbReference type="Proteomes" id="UP000617743"/>
    </source>
</evidence>
<dbReference type="InterPro" id="IPR046248">
    <property type="entry name" value="DUF6281"/>
</dbReference>
<dbReference type="EMBL" id="BMWC01000009">
    <property type="protein sequence ID" value="GGX18090.1"/>
    <property type="molecule type" value="Genomic_DNA"/>
</dbReference>
<dbReference type="Proteomes" id="UP000617743">
    <property type="component" value="Unassembled WGS sequence"/>
</dbReference>
<name>A0ABQ2XIF4_9ACTN</name>
<feature type="signal peptide" evidence="2">
    <location>
        <begin position="1"/>
        <end position="21"/>
    </location>
</feature>
<feature type="region of interest" description="Disordered" evidence="1">
    <location>
        <begin position="63"/>
        <end position="84"/>
    </location>
</feature>
<evidence type="ECO:0000256" key="1">
    <source>
        <dbReference type="SAM" id="MobiDB-lite"/>
    </source>
</evidence>
<keyword evidence="2" id="KW-0732">Signal</keyword>
<reference evidence="4" key="1">
    <citation type="journal article" date="2019" name="Int. J. Syst. Evol. Microbiol.">
        <title>The Global Catalogue of Microorganisms (GCM) 10K type strain sequencing project: providing services to taxonomists for standard genome sequencing and annotation.</title>
        <authorList>
            <consortium name="The Broad Institute Genomics Platform"/>
            <consortium name="The Broad Institute Genome Sequencing Center for Infectious Disease"/>
            <person name="Wu L."/>
            <person name="Ma J."/>
        </authorList>
    </citation>
    <scope>NUCLEOTIDE SEQUENCE [LARGE SCALE GENOMIC DNA]</scope>
    <source>
        <strain evidence="4">JCM 4866</strain>
    </source>
</reference>
<dbReference type="RefSeq" id="WP_229906608.1">
    <property type="nucleotide sequence ID" value="NZ_BMWC01000009.1"/>
</dbReference>
<gene>
    <name evidence="3" type="ORF">GCM10010383_55060</name>
</gene>
<feature type="chain" id="PRO_5046338523" description="Lipoprotein" evidence="2">
    <location>
        <begin position="22"/>
        <end position="131"/>
    </location>
</feature>
<accession>A0ABQ2XIF4</accession>
<evidence type="ECO:0008006" key="5">
    <source>
        <dbReference type="Google" id="ProtNLM"/>
    </source>
</evidence>
<organism evidence="3 4">
    <name type="scientific">Streptomyces lomondensis</name>
    <dbReference type="NCBI Taxonomy" id="68229"/>
    <lineage>
        <taxon>Bacteria</taxon>
        <taxon>Bacillati</taxon>
        <taxon>Actinomycetota</taxon>
        <taxon>Actinomycetes</taxon>
        <taxon>Kitasatosporales</taxon>
        <taxon>Streptomycetaceae</taxon>
        <taxon>Streptomyces</taxon>
    </lineage>
</organism>
<evidence type="ECO:0000313" key="3">
    <source>
        <dbReference type="EMBL" id="GGX18090.1"/>
    </source>
</evidence>
<comment type="caution">
    <text evidence="3">The sequence shown here is derived from an EMBL/GenBank/DDBJ whole genome shotgun (WGS) entry which is preliminary data.</text>
</comment>
<dbReference type="PROSITE" id="PS51257">
    <property type="entry name" value="PROKAR_LIPOPROTEIN"/>
    <property type="match status" value="1"/>
</dbReference>
<sequence>MSWAKRSMSALLTAVAVTSGAACTSDHNSAEDSASCVYQVTYEGRTYRDVANVEFTVADKLGAATKPPCDDTGGQGEGEEPATTTETAYAVDGISPKVAIAVGDTPGDVTFVAAYSGNELPTEVKKLIANP</sequence>
<protein>
    <recommendedName>
        <fullName evidence="5">Lipoprotein</fullName>
    </recommendedName>
</protein>